<comment type="similarity">
    <text evidence="2">Belongs to the GPC1 family.</text>
</comment>
<keyword evidence="4" id="KW-0444">Lipid biosynthesis</keyword>
<proteinExistence type="inferred from homology"/>
<keyword evidence="9 14" id="KW-0472">Membrane</keyword>
<feature type="transmembrane region" description="Helical" evidence="14">
    <location>
        <begin position="159"/>
        <end position="183"/>
    </location>
</feature>
<dbReference type="GO" id="GO:0016020">
    <property type="term" value="C:membrane"/>
    <property type="evidence" value="ECO:0007669"/>
    <property type="project" value="UniProtKB-SubCell"/>
</dbReference>
<dbReference type="PANTHER" id="PTHR31201">
    <property type="entry name" value="OS01G0585100 PROTEIN"/>
    <property type="match status" value="1"/>
</dbReference>
<organism evidence="15 16">
    <name type="scientific">Seminavis robusta</name>
    <dbReference type="NCBI Taxonomy" id="568900"/>
    <lineage>
        <taxon>Eukaryota</taxon>
        <taxon>Sar</taxon>
        <taxon>Stramenopiles</taxon>
        <taxon>Ochrophyta</taxon>
        <taxon>Bacillariophyta</taxon>
        <taxon>Bacillariophyceae</taxon>
        <taxon>Bacillariophycidae</taxon>
        <taxon>Naviculales</taxon>
        <taxon>Naviculaceae</taxon>
        <taxon>Seminavis</taxon>
    </lineage>
</organism>
<evidence type="ECO:0000256" key="9">
    <source>
        <dbReference type="ARBA" id="ARBA00023136"/>
    </source>
</evidence>
<sequence>MTDPAVMNGATDERTNGAEETNGNNDDDDDTQLRLSMSNIQADTIRKVLTAVQRHERERIQEGFNEWNFAAGVLNTMLVAYIFGNFPEHFWLLWLLEAAALIPRKIWQDWHALPLRQILYYVDYCWVMTFVIIFSLYFLCVNWTPQFMPIEIPYEWRKNMYLAVLGVGCGPLLGATAAMPFVAMVFHDNKMMTSLFIHATPPMLVYSFQWHAEEIVQAWPSFFRLEDVGPAEVTFFPPDKGPFFWPGQGLGTVAGNATALYCIWFIPYCTWMSLMGLDLTRKVRRKKGSDGLPLPTSKYDTAFHSIFRDGVHEGMGYYFGRSPEESRRQQTEGDYRTRDFLVIMTMHAICVWLATMMVAYVCLLSKKIHAALLWLIIVLTVFRGAQQYVYWVTSMSSKAVQEEFAEILKDVEGINIDNHDNDNNNTKKKNQ</sequence>
<dbReference type="EMBL" id="CAICTM010000323">
    <property type="protein sequence ID" value="CAB9507877.1"/>
    <property type="molecule type" value="Genomic_DNA"/>
</dbReference>
<keyword evidence="12" id="KW-0012">Acyltransferase</keyword>
<gene>
    <name evidence="15" type="ORF">SEMRO_324_G117430.1</name>
</gene>
<feature type="transmembrane region" description="Helical" evidence="14">
    <location>
        <begin position="67"/>
        <end position="84"/>
    </location>
</feature>
<reference evidence="15" key="1">
    <citation type="submission" date="2020-06" db="EMBL/GenBank/DDBJ databases">
        <authorList>
            <consortium name="Plant Systems Biology data submission"/>
        </authorList>
    </citation>
    <scope>NUCLEOTIDE SEQUENCE</scope>
    <source>
        <strain evidence="15">D6</strain>
    </source>
</reference>
<feature type="region of interest" description="Disordered" evidence="13">
    <location>
        <begin position="1"/>
        <end position="31"/>
    </location>
</feature>
<evidence type="ECO:0000256" key="5">
    <source>
        <dbReference type="ARBA" id="ARBA00022679"/>
    </source>
</evidence>
<feature type="transmembrane region" description="Helical" evidence="14">
    <location>
        <begin position="258"/>
        <end position="277"/>
    </location>
</feature>
<comment type="caution">
    <text evidence="15">The sequence shown here is derived from an EMBL/GenBank/DDBJ whole genome shotgun (WGS) entry which is preliminary data.</text>
</comment>
<keyword evidence="5" id="KW-0808">Transferase</keyword>
<evidence type="ECO:0000256" key="1">
    <source>
        <dbReference type="ARBA" id="ARBA00004141"/>
    </source>
</evidence>
<keyword evidence="7 14" id="KW-1133">Transmembrane helix</keyword>
<dbReference type="Proteomes" id="UP001153069">
    <property type="component" value="Unassembled WGS sequence"/>
</dbReference>
<protein>
    <recommendedName>
        <fullName evidence="3">Glycerophosphocholine acyltransferase 1</fullName>
    </recommendedName>
</protein>
<evidence type="ECO:0000256" key="10">
    <source>
        <dbReference type="ARBA" id="ARBA00023209"/>
    </source>
</evidence>
<keyword evidence="10" id="KW-0594">Phospholipid biosynthesis</keyword>
<dbReference type="GO" id="GO:0006656">
    <property type="term" value="P:phosphatidylcholine biosynthetic process"/>
    <property type="evidence" value="ECO:0007669"/>
    <property type="project" value="TreeGrafter"/>
</dbReference>
<dbReference type="Pfam" id="PF10998">
    <property type="entry name" value="DUF2838"/>
    <property type="match status" value="1"/>
</dbReference>
<keyword evidence="8" id="KW-0443">Lipid metabolism</keyword>
<accession>A0A9N8DSH6</accession>
<name>A0A9N8DSH6_9STRA</name>
<evidence type="ECO:0000313" key="16">
    <source>
        <dbReference type="Proteomes" id="UP001153069"/>
    </source>
</evidence>
<dbReference type="PANTHER" id="PTHR31201:SF1">
    <property type="entry name" value="GLYCEROPHOSPHOCHOLINE ACYLTRANSFERASE 1"/>
    <property type="match status" value="1"/>
</dbReference>
<keyword evidence="16" id="KW-1185">Reference proteome</keyword>
<evidence type="ECO:0000256" key="11">
    <source>
        <dbReference type="ARBA" id="ARBA00023264"/>
    </source>
</evidence>
<evidence type="ECO:0000256" key="12">
    <source>
        <dbReference type="ARBA" id="ARBA00023315"/>
    </source>
</evidence>
<evidence type="ECO:0000256" key="8">
    <source>
        <dbReference type="ARBA" id="ARBA00023098"/>
    </source>
</evidence>
<feature type="transmembrane region" description="Helical" evidence="14">
    <location>
        <begin position="367"/>
        <end position="385"/>
    </location>
</feature>
<feature type="transmembrane region" description="Helical" evidence="14">
    <location>
        <begin position="119"/>
        <end position="139"/>
    </location>
</feature>
<evidence type="ECO:0000256" key="3">
    <source>
        <dbReference type="ARBA" id="ARBA00019082"/>
    </source>
</evidence>
<dbReference type="GO" id="GO:0016746">
    <property type="term" value="F:acyltransferase activity"/>
    <property type="evidence" value="ECO:0007669"/>
    <property type="project" value="UniProtKB-KW"/>
</dbReference>
<evidence type="ECO:0000256" key="7">
    <source>
        <dbReference type="ARBA" id="ARBA00022989"/>
    </source>
</evidence>
<evidence type="ECO:0000256" key="13">
    <source>
        <dbReference type="SAM" id="MobiDB-lite"/>
    </source>
</evidence>
<evidence type="ECO:0000256" key="4">
    <source>
        <dbReference type="ARBA" id="ARBA00022516"/>
    </source>
</evidence>
<evidence type="ECO:0000256" key="14">
    <source>
        <dbReference type="SAM" id="Phobius"/>
    </source>
</evidence>
<dbReference type="InterPro" id="IPR021261">
    <property type="entry name" value="GPCAT"/>
</dbReference>
<comment type="subcellular location">
    <subcellularLocation>
        <location evidence="1">Membrane</location>
        <topology evidence="1">Multi-pass membrane protein</topology>
    </subcellularLocation>
</comment>
<evidence type="ECO:0000256" key="6">
    <source>
        <dbReference type="ARBA" id="ARBA00022692"/>
    </source>
</evidence>
<evidence type="ECO:0000313" key="15">
    <source>
        <dbReference type="EMBL" id="CAB9507877.1"/>
    </source>
</evidence>
<feature type="transmembrane region" description="Helical" evidence="14">
    <location>
        <begin position="340"/>
        <end position="361"/>
    </location>
</feature>
<keyword evidence="6 14" id="KW-0812">Transmembrane</keyword>
<dbReference type="OrthoDB" id="45838at2759"/>
<evidence type="ECO:0000256" key="2">
    <source>
        <dbReference type="ARBA" id="ARBA00006675"/>
    </source>
</evidence>
<dbReference type="AlphaFoldDB" id="A0A9N8DSH6"/>
<keyword evidence="11" id="KW-1208">Phospholipid metabolism</keyword>